<dbReference type="InterPro" id="IPR002018">
    <property type="entry name" value="CarbesteraseB"/>
</dbReference>
<gene>
    <name evidence="5" type="ORF">R3P38DRAFT_2602918</name>
</gene>
<dbReference type="InterPro" id="IPR019819">
    <property type="entry name" value="Carboxylesterase_B_CS"/>
</dbReference>
<feature type="chain" id="PRO_5043105691" description="Carboxylic ester hydrolase" evidence="3">
    <location>
        <begin position="20"/>
        <end position="538"/>
    </location>
</feature>
<dbReference type="PANTHER" id="PTHR11559">
    <property type="entry name" value="CARBOXYLESTERASE"/>
    <property type="match status" value="1"/>
</dbReference>
<dbReference type="InterPro" id="IPR029058">
    <property type="entry name" value="AB_hydrolase_fold"/>
</dbReference>
<feature type="signal peptide" evidence="3">
    <location>
        <begin position="1"/>
        <end position="19"/>
    </location>
</feature>
<dbReference type="EC" id="3.1.1.-" evidence="3"/>
<dbReference type="SUPFAM" id="SSF53474">
    <property type="entry name" value="alpha/beta-Hydrolases"/>
    <property type="match status" value="1"/>
</dbReference>
<organism evidence="5 6">
    <name type="scientific">Favolaschia claudopus</name>
    <dbReference type="NCBI Taxonomy" id="2862362"/>
    <lineage>
        <taxon>Eukaryota</taxon>
        <taxon>Fungi</taxon>
        <taxon>Dikarya</taxon>
        <taxon>Basidiomycota</taxon>
        <taxon>Agaricomycotina</taxon>
        <taxon>Agaricomycetes</taxon>
        <taxon>Agaricomycetidae</taxon>
        <taxon>Agaricales</taxon>
        <taxon>Marasmiineae</taxon>
        <taxon>Mycenaceae</taxon>
        <taxon>Favolaschia</taxon>
    </lineage>
</organism>
<dbReference type="PROSITE" id="PS00122">
    <property type="entry name" value="CARBOXYLESTERASE_B_1"/>
    <property type="match status" value="1"/>
</dbReference>
<feature type="domain" description="Carboxylesterase type B" evidence="4">
    <location>
        <begin position="21"/>
        <end position="508"/>
    </location>
</feature>
<dbReference type="Pfam" id="PF00135">
    <property type="entry name" value="COesterase"/>
    <property type="match status" value="1"/>
</dbReference>
<dbReference type="PROSITE" id="PS00941">
    <property type="entry name" value="CARBOXYLESTERASE_B_2"/>
    <property type="match status" value="1"/>
</dbReference>
<proteinExistence type="inferred from homology"/>
<reference evidence="5 6" key="1">
    <citation type="journal article" date="2024" name="J Genomics">
        <title>Draft genome sequencing and assembly of Favolaschia claudopus CIRM-BRFM 2984 isolated from oak limbs.</title>
        <authorList>
            <person name="Navarro D."/>
            <person name="Drula E."/>
            <person name="Chaduli D."/>
            <person name="Cazenave R."/>
            <person name="Ahrendt S."/>
            <person name="Wang J."/>
            <person name="Lipzen A."/>
            <person name="Daum C."/>
            <person name="Barry K."/>
            <person name="Grigoriev I.V."/>
            <person name="Favel A."/>
            <person name="Rosso M.N."/>
            <person name="Martin F."/>
        </authorList>
    </citation>
    <scope>NUCLEOTIDE SEQUENCE [LARGE SCALE GENOMIC DNA]</scope>
    <source>
        <strain evidence="5 6">CIRM-BRFM 2984</strain>
    </source>
</reference>
<dbReference type="Proteomes" id="UP001362999">
    <property type="component" value="Unassembled WGS sequence"/>
</dbReference>
<dbReference type="EMBL" id="JAWWNJ010000007">
    <property type="protein sequence ID" value="KAK7051711.1"/>
    <property type="molecule type" value="Genomic_DNA"/>
</dbReference>
<evidence type="ECO:0000313" key="6">
    <source>
        <dbReference type="Proteomes" id="UP001362999"/>
    </source>
</evidence>
<keyword evidence="2 3" id="KW-0378">Hydrolase</keyword>
<sequence length="538" mass="58795">MHLILLTVFSFFSAGLTAADPSIVSLPYGTFRGFTVAGSNAIEFRGVPFGHSERFTIPTPPTPFRGVRNATEYGPACPQQAVTPFGGVVTPPEYTSISEDCLTLDVLKPRVQSPSVRLPVFVWIHGGGFSVGNSRDDDLHPLFDRSIQTNQPVLVVSINYRLTAFGFLGGNEAAAAGISNLGFRDQIFALRWIKQHISSFGGDPDRVVLGGVSAGSMSTAYLTLHNEYKSNTLFHGAFMALHLETQSTGQPDYDELVRKVNCTSSKDTLDCLRRAPFEVILAAINEFPNIGSYQSVNLVWGPHVDGDVVERDAWSSIRRGLYAKIPMMATVCDDEGTLFSLATVNITTNDQFLDYIQTNFLHNASAAEIADMARSYPDDPTQGSPFDTGTANAVGPEYKRTAAFIGDMLVSSPRRFLLEHASARQDVWGSLNKLGKTENGPLGAFHTSDGPIWFTNTTSLNYMGMDALLNFVSRLDPNIGPSSKKPAFIWPKWNSVSKEGKSSLLTFSDEGVSIGADNFRKEAMDFLNRFREKHDGGI</sequence>
<dbReference type="GO" id="GO:0016787">
    <property type="term" value="F:hydrolase activity"/>
    <property type="evidence" value="ECO:0007669"/>
    <property type="project" value="UniProtKB-KW"/>
</dbReference>
<dbReference type="InterPro" id="IPR019826">
    <property type="entry name" value="Carboxylesterase_B_AS"/>
</dbReference>
<evidence type="ECO:0000256" key="1">
    <source>
        <dbReference type="ARBA" id="ARBA00005964"/>
    </source>
</evidence>
<keyword evidence="3" id="KW-0732">Signal</keyword>
<name>A0AAW0DJ96_9AGAR</name>
<comment type="similarity">
    <text evidence="1 3">Belongs to the type-B carboxylesterase/lipase family.</text>
</comment>
<evidence type="ECO:0000313" key="5">
    <source>
        <dbReference type="EMBL" id="KAK7051711.1"/>
    </source>
</evidence>
<dbReference type="Gene3D" id="3.40.50.1820">
    <property type="entry name" value="alpha/beta hydrolase"/>
    <property type="match status" value="1"/>
</dbReference>
<protein>
    <recommendedName>
        <fullName evidence="3">Carboxylic ester hydrolase</fullName>
        <ecNumber evidence="3">3.1.1.-</ecNumber>
    </recommendedName>
</protein>
<accession>A0AAW0DJ96</accession>
<dbReference type="InterPro" id="IPR050309">
    <property type="entry name" value="Type-B_Carboxylest/Lipase"/>
</dbReference>
<keyword evidence="6" id="KW-1185">Reference proteome</keyword>
<evidence type="ECO:0000256" key="2">
    <source>
        <dbReference type="ARBA" id="ARBA00022801"/>
    </source>
</evidence>
<dbReference type="AlphaFoldDB" id="A0AAW0DJ96"/>
<evidence type="ECO:0000256" key="3">
    <source>
        <dbReference type="RuleBase" id="RU361235"/>
    </source>
</evidence>
<evidence type="ECO:0000259" key="4">
    <source>
        <dbReference type="Pfam" id="PF00135"/>
    </source>
</evidence>
<comment type="caution">
    <text evidence="5">The sequence shown here is derived from an EMBL/GenBank/DDBJ whole genome shotgun (WGS) entry which is preliminary data.</text>
</comment>